<dbReference type="STRING" id="1702221.AALO17_08820"/>
<keyword evidence="9 10" id="KW-0472">Membrane</keyword>
<keyword evidence="7 10" id="KW-0067">ATP-binding</keyword>
<evidence type="ECO:0000256" key="7">
    <source>
        <dbReference type="ARBA" id="ARBA00022840"/>
    </source>
</evidence>
<comment type="caution">
    <text evidence="10">Lacks conserved residue(s) required for the propagation of feature annotation.</text>
</comment>
<evidence type="ECO:0000256" key="8">
    <source>
        <dbReference type="ARBA" id="ARBA00022989"/>
    </source>
</evidence>
<dbReference type="Pfam" id="PF02457">
    <property type="entry name" value="DAC"/>
    <property type="match status" value="1"/>
</dbReference>
<comment type="function">
    <text evidence="10">Catalyzes the condensation of 2 ATP molecules into cyclic di-AMP (c-di-AMP), a second messenger used to regulate differing processes in different bacteria.</text>
</comment>
<feature type="transmembrane region" description="Helical" evidence="10">
    <location>
        <begin position="12"/>
        <end position="29"/>
    </location>
</feature>
<keyword evidence="3 10" id="KW-0808">Transferase</keyword>
<keyword evidence="14" id="KW-1185">Reference proteome</keyword>
<evidence type="ECO:0000256" key="4">
    <source>
        <dbReference type="ARBA" id="ARBA00022692"/>
    </source>
</evidence>
<protein>
    <recommendedName>
        <fullName evidence="10">Diadenylate cyclase</fullName>
        <shortName evidence="10">DAC</shortName>
        <ecNumber evidence="10">2.7.7.85</ecNumber>
    </recommendedName>
    <alternativeName>
        <fullName evidence="10">Cyclic-di-AMP synthase</fullName>
        <shortName evidence="10">c-di-AMP synthase</shortName>
    </alternativeName>
</protein>
<feature type="region of interest" description="Disordered" evidence="11">
    <location>
        <begin position="277"/>
        <end position="309"/>
    </location>
</feature>
<dbReference type="OrthoDB" id="9807385at2"/>
<evidence type="ECO:0000256" key="6">
    <source>
        <dbReference type="ARBA" id="ARBA00022741"/>
    </source>
</evidence>
<comment type="similarity">
    <text evidence="10">Belongs to the adenylate cyclase family. DacA/CdaA subfamily.</text>
</comment>
<dbReference type="Pfam" id="PF19293">
    <property type="entry name" value="CdaA_N"/>
    <property type="match status" value="1"/>
</dbReference>
<feature type="transmembrane region" description="Helical" evidence="10">
    <location>
        <begin position="41"/>
        <end position="59"/>
    </location>
</feature>
<dbReference type="PANTHER" id="PTHR34185">
    <property type="entry name" value="DIADENYLATE CYCLASE"/>
    <property type="match status" value="1"/>
</dbReference>
<dbReference type="PANTHER" id="PTHR34185:SF1">
    <property type="entry name" value="DIADENYLATE CYCLASE"/>
    <property type="match status" value="1"/>
</dbReference>
<feature type="domain" description="DAC" evidence="12">
    <location>
        <begin position="83"/>
        <end position="241"/>
    </location>
</feature>
<evidence type="ECO:0000256" key="10">
    <source>
        <dbReference type="HAMAP-Rule" id="MF_01499"/>
    </source>
</evidence>
<dbReference type="InterPro" id="IPR036888">
    <property type="entry name" value="DNA_integrity_DisA_N_sf"/>
</dbReference>
<dbReference type="GO" id="GO:0006171">
    <property type="term" value="P:cAMP biosynthetic process"/>
    <property type="evidence" value="ECO:0007669"/>
    <property type="project" value="InterPro"/>
</dbReference>
<dbReference type="GO" id="GO:0004016">
    <property type="term" value="F:adenylate cyclase activity"/>
    <property type="evidence" value="ECO:0007669"/>
    <property type="project" value="UniProtKB-UniRule"/>
</dbReference>
<evidence type="ECO:0000256" key="2">
    <source>
        <dbReference type="ARBA" id="ARBA00022475"/>
    </source>
</evidence>
<reference evidence="13 14" key="1">
    <citation type="journal article" date="2016" name="Gut Pathog.">
        <title>Whole genome sequencing of "Faecalibaculum rodentium" ALO17, isolated from C57BL/6J laboratory mouse feces.</title>
        <authorList>
            <person name="Lim S."/>
            <person name="Chang D.H."/>
            <person name="Ahn S."/>
            <person name="Kim B.C."/>
        </authorList>
    </citation>
    <scope>NUCLEOTIDE SEQUENCE [LARGE SCALE GENOMIC DNA]</scope>
    <source>
        <strain evidence="13 14">Alo17</strain>
    </source>
</reference>
<keyword evidence="8 10" id="KW-1133">Transmembrane helix</keyword>
<dbReference type="EC" id="2.7.7.85" evidence="10"/>
<dbReference type="SUPFAM" id="SSF143597">
    <property type="entry name" value="YojJ-like"/>
    <property type="match status" value="1"/>
</dbReference>
<evidence type="ECO:0000313" key="14">
    <source>
        <dbReference type="Proteomes" id="UP000069771"/>
    </source>
</evidence>
<dbReference type="InterPro" id="IPR003390">
    <property type="entry name" value="DNA_integrity_scan_DisA_N"/>
</dbReference>
<comment type="catalytic activity">
    <reaction evidence="1 10">
        <text>2 ATP = 3',3'-c-di-AMP + 2 diphosphate</text>
        <dbReference type="Rhea" id="RHEA:35655"/>
        <dbReference type="ChEBI" id="CHEBI:30616"/>
        <dbReference type="ChEBI" id="CHEBI:33019"/>
        <dbReference type="ChEBI" id="CHEBI:71500"/>
        <dbReference type="EC" id="2.7.7.85"/>
    </reaction>
</comment>
<dbReference type="AlphaFoldDB" id="A0A140DTN9"/>
<dbReference type="InterPro" id="IPR045585">
    <property type="entry name" value="CdaA_N"/>
</dbReference>
<feature type="compositionally biased region" description="Basic and acidic residues" evidence="11">
    <location>
        <begin position="277"/>
        <end position="295"/>
    </location>
</feature>
<dbReference type="FunFam" id="3.40.1700.10:FF:000002">
    <property type="entry name" value="Diadenylate cyclase"/>
    <property type="match status" value="1"/>
</dbReference>
<gene>
    <name evidence="10" type="primary">dacA</name>
    <name evidence="13" type="ORF">AALO17_08820</name>
</gene>
<dbReference type="KEGG" id="fro:AALO17_08820"/>
<dbReference type="InterPro" id="IPR034701">
    <property type="entry name" value="CdaA"/>
</dbReference>
<dbReference type="InterPro" id="IPR050338">
    <property type="entry name" value="DisA"/>
</dbReference>
<evidence type="ECO:0000313" key="13">
    <source>
        <dbReference type="EMBL" id="AMK54016.1"/>
    </source>
</evidence>
<accession>A0A140DTN9</accession>
<keyword evidence="6 10" id="KW-0547">Nucleotide-binding</keyword>
<evidence type="ECO:0000256" key="9">
    <source>
        <dbReference type="ARBA" id="ARBA00023136"/>
    </source>
</evidence>
<keyword evidence="4 10" id="KW-0812">Transmembrane</keyword>
<dbReference type="Proteomes" id="UP000069771">
    <property type="component" value="Chromosome"/>
</dbReference>
<dbReference type="HAMAP" id="MF_01499">
    <property type="entry name" value="DacA"/>
    <property type="match status" value="1"/>
</dbReference>
<dbReference type="PATRIC" id="fig|1702221.3.peg.855"/>
<dbReference type="PIRSF" id="PIRSF004793">
    <property type="entry name" value="UCP004793"/>
    <property type="match status" value="1"/>
</dbReference>
<evidence type="ECO:0000259" key="12">
    <source>
        <dbReference type="PROSITE" id="PS51794"/>
    </source>
</evidence>
<evidence type="ECO:0000256" key="3">
    <source>
        <dbReference type="ARBA" id="ARBA00022679"/>
    </source>
</evidence>
<keyword evidence="5 10" id="KW-0548">Nucleotidyltransferase</keyword>
<dbReference type="Gene3D" id="3.40.1700.10">
    <property type="entry name" value="DNA integrity scanning protein, DisA, N-terminal domain"/>
    <property type="match status" value="1"/>
</dbReference>
<dbReference type="PROSITE" id="PS51794">
    <property type="entry name" value="DAC"/>
    <property type="match status" value="1"/>
</dbReference>
<evidence type="ECO:0000256" key="1">
    <source>
        <dbReference type="ARBA" id="ARBA00000877"/>
    </source>
</evidence>
<dbReference type="RefSeq" id="WP_067555861.1">
    <property type="nucleotide sequence ID" value="NZ_CANRYF010000022.1"/>
</dbReference>
<dbReference type="GO" id="GO:0106408">
    <property type="term" value="F:diadenylate cyclase activity"/>
    <property type="evidence" value="ECO:0007669"/>
    <property type="project" value="UniProtKB-EC"/>
</dbReference>
<comment type="subunit">
    <text evidence="10">Probably a homodimer.</text>
</comment>
<evidence type="ECO:0000256" key="5">
    <source>
        <dbReference type="ARBA" id="ARBA00022695"/>
    </source>
</evidence>
<proteinExistence type="inferred from homology"/>
<dbReference type="GeneID" id="78477676"/>
<dbReference type="InterPro" id="IPR014046">
    <property type="entry name" value="C-di-AMP_synthase"/>
</dbReference>
<keyword evidence="2 10" id="KW-1003">Cell membrane</keyword>
<dbReference type="GO" id="GO:0005524">
    <property type="term" value="F:ATP binding"/>
    <property type="evidence" value="ECO:0007669"/>
    <property type="project" value="UniProtKB-UniRule"/>
</dbReference>
<organism evidence="13 14">
    <name type="scientific">Faecalibaculum rodentium</name>
    <dbReference type="NCBI Taxonomy" id="1702221"/>
    <lineage>
        <taxon>Bacteria</taxon>
        <taxon>Bacillati</taxon>
        <taxon>Bacillota</taxon>
        <taxon>Erysipelotrichia</taxon>
        <taxon>Erysipelotrichales</taxon>
        <taxon>Erysipelotrichaceae</taxon>
        <taxon>Faecalibaculum</taxon>
    </lineage>
</organism>
<evidence type="ECO:0000256" key="11">
    <source>
        <dbReference type="SAM" id="MobiDB-lite"/>
    </source>
</evidence>
<dbReference type="EMBL" id="CP011391">
    <property type="protein sequence ID" value="AMK54016.1"/>
    <property type="molecule type" value="Genomic_DNA"/>
</dbReference>
<name>A0A140DTN9_9FIRM</name>
<sequence length="309" mass="34214">MDFSINDVWIWLQLLLDILAVSTVLYSGLRIIRNNSRTIQIFKGILVVILIKLLALALGLHALNWLIDTFLNWGVVAVLILFQPEIRSMLEKVGKTTAIFSQNVSVSQISGMVDELVESCSAMSRTKTGALITIQMTQSLQDYIETGITMDAEVSSELLGTIFQYGTPMHDGAVIIQGVKIACAAAYFPPTARDLPTRYGARHRAAVGISEITDSITIIVSEETGAISVAMRGQLTQYSPDALHRFLMNKLAAPEEEAAFSMEPVLNTARKVGFNIPRRDLHQEKPRDERIKPLEVDDLYNAGGKDRHE</sequence>
<dbReference type="NCBIfam" id="TIGR00159">
    <property type="entry name" value="diadenylate cyclase CdaA"/>
    <property type="match status" value="1"/>
</dbReference>